<evidence type="ECO:0000313" key="5">
    <source>
        <dbReference type="Proteomes" id="UP000094527"/>
    </source>
</evidence>
<dbReference type="PANTHER" id="PTHR15696">
    <property type="entry name" value="SMG-7 SUPPRESSOR WITH MORPHOLOGICAL EFFECT ON GENITALIA PROTEIN 7"/>
    <property type="match status" value="1"/>
</dbReference>
<proteinExistence type="predicted"/>
<dbReference type="Pfam" id="PF10373">
    <property type="entry name" value="EST1_DNA_bind"/>
    <property type="match status" value="1"/>
</dbReference>
<dbReference type="GO" id="GO:0000184">
    <property type="term" value="P:nuclear-transcribed mRNA catabolic process, nonsense-mediated decay"/>
    <property type="evidence" value="ECO:0007669"/>
    <property type="project" value="UniProtKB-KW"/>
</dbReference>
<feature type="compositionally biased region" description="Basic residues" evidence="2">
    <location>
        <begin position="230"/>
        <end position="240"/>
    </location>
</feature>
<gene>
    <name evidence="4" type="ORF">Ocin01_11155</name>
</gene>
<evidence type="ECO:0000259" key="3">
    <source>
        <dbReference type="Pfam" id="PF10373"/>
    </source>
</evidence>
<dbReference type="PANTHER" id="PTHR15696:SF7">
    <property type="entry name" value="NONSENSE-MEDIATED MRNA DECAY FACTOR"/>
    <property type="match status" value="1"/>
</dbReference>
<evidence type="ECO:0000256" key="1">
    <source>
        <dbReference type="ARBA" id="ARBA00023161"/>
    </source>
</evidence>
<dbReference type="OrthoDB" id="5920073at2759"/>
<feature type="region of interest" description="Disordered" evidence="2">
    <location>
        <begin position="183"/>
        <end position="257"/>
    </location>
</feature>
<dbReference type="GO" id="GO:0005697">
    <property type="term" value="C:telomerase holoenzyme complex"/>
    <property type="evidence" value="ECO:0007669"/>
    <property type="project" value="TreeGrafter"/>
</dbReference>
<dbReference type="GO" id="GO:0070034">
    <property type="term" value="F:telomerase RNA binding"/>
    <property type="evidence" value="ECO:0007669"/>
    <property type="project" value="TreeGrafter"/>
</dbReference>
<dbReference type="STRING" id="48709.A0A1D2MRA4"/>
<name>A0A1D2MRA4_ORCCI</name>
<keyword evidence="1" id="KW-0866">Nonsense-mediated mRNA decay</keyword>
<feature type="domain" description="DNA/RNA-binding" evidence="3">
    <location>
        <begin position="1"/>
        <end position="168"/>
    </location>
</feature>
<feature type="compositionally biased region" description="Polar residues" evidence="2">
    <location>
        <begin position="192"/>
        <end position="201"/>
    </location>
</feature>
<reference evidence="4 5" key="1">
    <citation type="journal article" date="2016" name="Genome Biol. Evol.">
        <title>Gene Family Evolution Reflects Adaptation to Soil Environmental Stressors in the Genome of the Collembolan Orchesella cincta.</title>
        <authorList>
            <person name="Faddeeva-Vakhrusheva A."/>
            <person name="Derks M.F."/>
            <person name="Anvar S.Y."/>
            <person name="Agamennone V."/>
            <person name="Suring W."/>
            <person name="Smit S."/>
            <person name="van Straalen N.M."/>
            <person name="Roelofs D."/>
        </authorList>
    </citation>
    <scope>NUCLEOTIDE SEQUENCE [LARGE SCALE GENOMIC DNA]</scope>
    <source>
        <tissue evidence="4">Mixed pool</tissue>
    </source>
</reference>
<dbReference type="InterPro" id="IPR018834">
    <property type="entry name" value="DNA/RNA-bd_Est1-type"/>
</dbReference>
<dbReference type="Gene3D" id="3.40.50.1010">
    <property type="entry name" value="5'-nuclease"/>
    <property type="match status" value="1"/>
</dbReference>
<feature type="compositionally biased region" description="Basic and acidic residues" evidence="2">
    <location>
        <begin position="550"/>
        <end position="566"/>
    </location>
</feature>
<dbReference type="GO" id="GO:0042162">
    <property type="term" value="F:telomeric DNA binding"/>
    <property type="evidence" value="ECO:0007669"/>
    <property type="project" value="TreeGrafter"/>
</dbReference>
<dbReference type="EMBL" id="LJIJ01000658">
    <property type="protein sequence ID" value="ODM95526.1"/>
    <property type="molecule type" value="Genomic_DNA"/>
</dbReference>
<dbReference type="AlphaFoldDB" id="A0A1D2MRA4"/>
<accession>A0A1D2MRA4</accession>
<organism evidence="4 5">
    <name type="scientific">Orchesella cincta</name>
    <name type="common">Springtail</name>
    <name type="synonym">Podura cincta</name>
    <dbReference type="NCBI Taxonomy" id="48709"/>
    <lineage>
        <taxon>Eukaryota</taxon>
        <taxon>Metazoa</taxon>
        <taxon>Ecdysozoa</taxon>
        <taxon>Arthropoda</taxon>
        <taxon>Hexapoda</taxon>
        <taxon>Collembola</taxon>
        <taxon>Entomobryomorpha</taxon>
        <taxon>Entomobryoidea</taxon>
        <taxon>Orchesellidae</taxon>
        <taxon>Orchesellinae</taxon>
        <taxon>Orchesella</taxon>
    </lineage>
</organism>
<dbReference type="InterPro" id="IPR045153">
    <property type="entry name" value="Est1/Ebs1-like"/>
</dbReference>
<feature type="region of interest" description="Disordered" evidence="2">
    <location>
        <begin position="550"/>
        <end position="587"/>
    </location>
</feature>
<dbReference type="Proteomes" id="UP000094527">
    <property type="component" value="Unassembled WGS sequence"/>
</dbReference>
<dbReference type="InterPro" id="IPR011990">
    <property type="entry name" value="TPR-like_helical_dom_sf"/>
</dbReference>
<keyword evidence="5" id="KW-1185">Reference proteome</keyword>
<evidence type="ECO:0000256" key="2">
    <source>
        <dbReference type="SAM" id="MobiDB-lite"/>
    </source>
</evidence>
<comment type="caution">
    <text evidence="4">The sequence shown here is derived from an EMBL/GenBank/DDBJ whole genome shotgun (WGS) entry which is preliminary data.</text>
</comment>
<evidence type="ECO:0000313" key="4">
    <source>
        <dbReference type="EMBL" id="ODM95526.1"/>
    </source>
</evidence>
<dbReference type="Gene3D" id="1.25.40.10">
    <property type="entry name" value="Tetratricopeptide repeat domain"/>
    <property type="match status" value="1"/>
</dbReference>
<feature type="non-terminal residue" evidence="4">
    <location>
        <position position="1"/>
    </location>
</feature>
<dbReference type="SUPFAM" id="SSF48452">
    <property type="entry name" value="TPR-like"/>
    <property type="match status" value="1"/>
</dbReference>
<protein>
    <submittedName>
        <fullName evidence="4">Protein SMG5</fullName>
    </submittedName>
</protein>
<sequence length="777" mass="88397">AFLLRPDSGLAFNQLGNLYADVGGLHSVYYLLYSIQSASTYDGSYSNLRQLLDRKIVHFARLPASVESRPMDTLVNNILSLMYYFLYEHTQLQNYERHCQEALTNFTERLVTFDPELDEKFLFQLSSVCVMMVWRLQVTNSVHTSAAVGFAISVFCQLVNHLTTILEQHSHVKLCSSEGVALSPSPMPSDVDQISVTSVSGSRIREVETDEFDAKQSSQEDGDKNDFTAPKRRKRRRRGRGISDSESEGSDYGTPDFIYTDEEELENSEASDNDWEINSEDEEMNFNGSIPEEDCKFKSSRAFDSSSSNGNSDASVTKTAPELEINGLDNSAAIGAVKTENYKQKFMIPVEDLMKCRSQVEASLVALSPFLRWIQASPVIKDALAANVEKAFLEKLCSTLNLLISQNWPSLLDDLSISEELKSDWKTLCEEPVNEKSIFKWELEEDRSALGIPHFQDFLKDLRIQSVNLNDALVIRIGRMVAFGSWLVSTENFSILYSAEELNYFVPNPQTLKAYLLQSKLKRLRARLGNGTSDELDKLTKAYKDMKISNETMEKASRRNRDDREPRRNRRRRGGGGGAGRRSGGVSTSDPVYAVIDLEALIKRFYDVKRVAANKKFIVVIPHSAWKTLDMLKDSEEEDAKNARIAFRWLEGAIKRKHPGLILQKDQQKMEINFPYPKDPIDVDAWDYFDMMECCNYITNTWLKNKPRSNEVIWGDVRDKCRVFFLTGREDLLNTRIPRSFDPVKIARNVGIFVDYIVPYPGLGRGKKWKSVAKTNG</sequence>